<dbReference type="AlphaFoldDB" id="A0A939DP41"/>
<keyword evidence="2" id="KW-1185">Reference proteome</keyword>
<accession>A0A939DP41</accession>
<dbReference type="Proteomes" id="UP000664654">
    <property type="component" value="Unassembled WGS sequence"/>
</dbReference>
<organism evidence="1 2">
    <name type="scientific">Bowmanella dokdonensis</name>
    <dbReference type="NCBI Taxonomy" id="751969"/>
    <lineage>
        <taxon>Bacteria</taxon>
        <taxon>Pseudomonadati</taxon>
        <taxon>Pseudomonadota</taxon>
        <taxon>Gammaproteobacteria</taxon>
        <taxon>Alteromonadales</taxon>
        <taxon>Alteromonadaceae</taxon>
        <taxon>Bowmanella</taxon>
    </lineage>
</organism>
<dbReference type="RefSeq" id="WP_206573887.1">
    <property type="nucleotide sequence ID" value="NZ_JAFKCV010000005.1"/>
</dbReference>
<comment type="caution">
    <text evidence="1">The sequence shown here is derived from an EMBL/GenBank/DDBJ whole genome shotgun (WGS) entry which is preliminary data.</text>
</comment>
<evidence type="ECO:0000313" key="1">
    <source>
        <dbReference type="EMBL" id="MBN7825777.1"/>
    </source>
</evidence>
<proteinExistence type="predicted"/>
<protein>
    <submittedName>
        <fullName evidence="1">Uncharacterized protein</fullName>
    </submittedName>
</protein>
<gene>
    <name evidence="1" type="ORF">J0A66_11125</name>
</gene>
<name>A0A939DP41_9ALTE</name>
<evidence type="ECO:0000313" key="2">
    <source>
        <dbReference type="Proteomes" id="UP000664654"/>
    </source>
</evidence>
<sequence length="169" mass="19318">MKSGVSSGNKFLTDLRSFDDIALLQLRSAVDKEARNRGLSFSVGEIGEKLAISYFKERADLPVLAPAPTGTKNIDAISRDGNRYSIKTLQRSRKTGTIYPDTEDKHRRLFEFILVVLINDEFSLEQIIELDWEQFCAARSWDVRMNAWYIGRSRRALSIGRQIYPQAID</sequence>
<dbReference type="EMBL" id="JAFKCV010000005">
    <property type="protein sequence ID" value="MBN7825777.1"/>
    <property type="molecule type" value="Genomic_DNA"/>
</dbReference>
<reference evidence="1" key="1">
    <citation type="submission" date="2021-03" db="EMBL/GenBank/DDBJ databases">
        <title>novel species isolated from a fishpond in China.</title>
        <authorList>
            <person name="Lu H."/>
            <person name="Cai Z."/>
        </authorList>
    </citation>
    <scope>NUCLEOTIDE SEQUENCE</scope>
    <source>
        <strain evidence="1">JCM 30855</strain>
    </source>
</reference>